<comment type="caution">
    <text evidence="2">The sequence shown here is derived from an EMBL/GenBank/DDBJ whole genome shotgun (WGS) entry which is preliminary data.</text>
</comment>
<evidence type="ECO:0000313" key="2">
    <source>
        <dbReference type="EMBL" id="KAA5805408.1"/>
    </source>
</evidence>
<feature type="signal peptide" evidence="1">
    <location>
        <begin position="1"/>
        <end position="22"/>
    </location>
</feature>
<dbReference type="Proteomes" id="UP000325122">
    <property type="component" value="Unassembled WGS sequence"/>
</dbReference>
<accession>A0A5M6ZQ79</accession>
<proteinExistence type="predicted"/>
<gene>
    <name evidence="2" type="ORF">F1654_05365</name>
</gene>
<name>A0A5M6ZQ79_9PROT</name>
<organism evidence="2 3">
    <name type="scientific">Alkalicaulis satelles</name>
    <dbReference type="NCBI Taxonomy" id="2609175"/>
    <lineage>
        <taxon>Bacteria</taxon>
        <taxon>Pseudomonadati</taxon>
        <taxon>Pseudomonadota</taxon>
        <taxon>Alphaproteobacteria</taxon>
        <taxon>Maricaulales</taxon>
        <taxon>Maricaulaceae</taxon>
        <taxon>Alkalicaulis</taxon>
    </lineage>
</organism>
<evidence type="ECO:0000256" key="1">
    <source>
        <dbReference type="SAM" id="SignalP"/>
    </source>
</evidence>
<evidence type="ECO:0000313" key="3">
    <source>
        <dbReference type="Proteomes" id="UP000325122"/>
    </source>
</evidence>
<sequence>MRACFIKVLALSFALAAPAAMAAAHDDRERREETLRDVIGQAHAAADRMASLRPAVEDDAFDILPAVERLDFDGHEIASFVTAQVRYEPYDGILRGAQATLSAKAGNAIDQSLLLITLLDMAGYDAQILRTDETGGELGRLLAHEATRERGPARAIADTQRLEDALIAVMGSRADRAAARSAANALGPGEAGALDEAVTQTAERLSDLITQPGARISSGDYFWVRYRLGPGMSWTEAHPALSGEAPEGLEPQEVITGTAPDDWLHYVEISLSAEILENGRLGQHSLMTPWRQPVAALFDRPVSLSMFGDISALSENQAGTLFMPTLNGDTPPGAHAVTLRGAIIDAGILQMDSSGMAGVFSTLGDLLQDSSDLASRGPEDQPTRALTGIILTVSWTQPSGETRTEERWLIDRLANRHASGEAPRLDLSKSLRWLAHRMNFRRDLLISAGGAHSAHRLAAALEAETARLRYGAHLLELTDAATGELRMNEAQPFSETHLPFLMNLQTVIDQDIRNPAGRHVYRDGPLVLSLHRAWDEQDDQNVAYIDILMNPWAGAALDGDSLVSWPAGALARGVLDTQAELDFGLGEPGSDYFGALERSRDLTIARRSSDVAHWPQDARLAAEADLAEGFALVMLQAETAQGVPLWWRVRADGGEVLGRNALGGQSTTEYIVAYASGAWALFSFSRDTKACMDGYDADQGLGCCLLYTVVYHSASAGIGAGAQAGLRAGAAHTAGSINQVTHVGALDLVSFLSVEAGFNMGGRFANEVLPSLTREGRCGPPTRNQ</sequence>
<keyword evidence="1" id="KW-0732">Signal</keyword>
<reference evidence="2 3" key="1">
    <citation type="submission" date="2019-09" db="EMBL/GenBank/DDBJ databases">
        <authorList>
            <person name="Kevbrin V."/>
            <person name="Grouzdev D.S."/>
        </authorList>
    </citation>
    <scope>NUCLEOTIDE SEQUENCE [LARGE SCALE GENOMIC DNA]</scope>
    <source>
        <strain evidence="2 3">G-192</strain>
    </source>
</reference>
<keyword evidence="3" id="KW-1185">Reference proteome</keyword>
<protein>
    <submittedName>
        <fullName evidence="2">Uncharacterized protein</fullName>
    </submittedName>
</protein>
<dbReference type="AlphaFoldDB" id="A0A5M6ZQ79"/>
<feature type="chain" id="PRO_5024272421" evidence="1">
    <location>
        <begin position="23"/>
        <end position="785"/>
    </location>
</feature>
<dbReference type="RefSeq" id="WP_150022440.1">
    <property type="nucleotide sequence ID" value="NZ_VWOJ01000001.1"/>
</dbReference>
<dbReference type="EMBL" id="VWOJ01000001">
    <property type="protein sequence ID" value="KAA5805408.1"/>
    <property type="molecule type" value="Genomic_DNA"/>
</dbReference>